<organism evidence="1 2">
    <name type="scientific">Campylobacter gracilis RM3268</name>
    <dbReference type="NCBI Taxonomy" id="553220"/>
    <lineage>
        <taxon>Bacteria</taxon>
        <taxon>Pseudomonadati</taxon>
        <taxon>Campylobacterota</taxon>
        <taxon>Epsilonproteobacteria</taxon>
        <taxon>Campylobacterales</taxon>
        <taxon>Campylobacteraceae</taxon>
        <taxon>Campylobacter</taxon>
    </lineage>
</organism>
<dbReference type="AlphaFoldDB" id="C8PIF8"/>
<sequence>MASRARHRIALRLSAEIISAVAAQLCDELLYASHEILAQSAFKI</sequence>
<dbReference type="EMBL" id="ACYG01000027">
    <property type="protein sequence ID" value="EEV17323.1"/>
    <property type="molecule type" value="Genomic_DNA"/>
</dbReference>
<reference evidence="1 2" key="1">
    <citation type="submission" date="2009-07" db="EMBL/GenBank/DDBJ databases">
        <authorList>
            <person name="Madupu R."/>
            <person name="Sebastian Y."/>
            <person name="Durkin A.S."/>
            <person name="Torralba M."/>
            <person name="Methe B."/>
            <person name="Sutton G.G."/>
            <person name="Strausberg R.L."/>
            <person name="Nelson K.E."/>
        </authorList>
    </citation>
    <scope>NUCLEOTIDE SEQUENCE [LARGE SCALE GENOMIC DNA]</scope>
    <source>
        <strain evidence="1 2">RM3268</strain>
    </source>
</reference>
<evidence type="ECO:0000313" key="1">
    <source>
        <dbReference type="EMBL" id="EEV17323.1"/>
    </source>
</evidence>
<name>C8PIF8_9BACT</name>
<keyword evidence="2" id="KW-1185">Reference proteome</keyword>
<protein>
    <submittedName>
        <fullName evidence="1">Uncharacterized protein</fullName>
    </submittedName>
</protein>
<comment type="caution">
    <text evidence="1">The sequence shown here is derived from an EMBL/GenBank/DDBJ whole genome shotgun (WGS) entry which is preliminary data.</text>
</comment>
<gene>
    <name evidence="1" type="ORF">CAMGR0001_1619</name>
</gene>
<dbReference type="Proteomes" id="UP000005709">
    <property type="component" value="Unassembled WGS sequence"/>
</dbReference>
<evidence type="ECO:0000313" key="2">
    <source>
        <dbReference type="Proteomes" id="UP000005709"/>
    </source>
</evidence>
<proteinExistence type="predicted"/>
<accession>C8PIF8</accession>